<reference evidence="2" key="1">
    <citation type="submission" date="2018-02" db="EMBL/GenBank/DDBJ databases">
        <authorList>
            <person name="Hausmann B."/>
        </authorList>
    </citation>
    <scope>NUCLEOTIDE SEQUENCE [LARGE SCALE GENOMIC DNA]</scope>
    <source>
        <strain evidence="2">Peat soil MAG SbF1</strain>
    </source>
</reference>
<dbReference type="AlphaFoldDB" id="A0A2U3LJ29"/>
<gene>
    <name evidence="1" type="ORF">SBF1_5420003</name>
</gene>
<accession>A0A2U3LJ29</accession>
<protein>
    <submittedName>
        <fullName evidence="1">Uncharacterized protein</fullName>
    </submittedName>
</protein>
<dbReference type="Proteomes" id="UP000238916">
    <property type="component" value="Unassembled WGS sequence"/>
</dbReference>
<organism evidence="1 2">
    <name type="scientific">Candidatus Desulfosporosinus infrequens</name>
    <dbReference type="NCBI Taxonomy" id="2043169"/>
    <lineage>
        <taxon>Bacteria</taxon>
        <taxon>Bacillati</taxon>
        <taxon>Bacillota</taxon>
        <taxon>Clostridia</taxon>
        <taxon>Eubacteriales</taxon>
        <taxon>Desulfitobacteriaceae</taxon>
        <taxon>Desulfosporosinus</taxon>
    </lineage>
</organism>
<name>A0A2U3LJ29_9FIRM</name>
<proteinExistence type="predicted"/>
<evidence type="ECO:0000313" key="2">
    <source>
        <dbReference type="Proteomes" id="UP000238916"/>
    </source>
</evidence>
<evidence type="ECO:0000313" key="1">
    <source>
        <dbReference type="EMBL" id="SPF51923.1"/>
    </source>
</evidence>
<dbReference type="EMBL" id="OMOF01000493">
    <property type="protein sequence ID" value="SPF51923.1"/>
    <property type="molecule type" value="Genomic_DNA"/>
</dbReference>
<sequence length="92" mass="10011">MNDPDAWINVLTALKEERAAKERLQLEASENKPKLVFADAVSVSDGTILIGEDSVSVSNDCSDFDDLGEPDSRSSITLVHRKFKVHSAPLGL</sequence>